<name>A0ABX3AVX1_ALILO</name>
<dbReference type="Proteomes" id="UP000095059">
    <property type="component" value="Unassembled WGS sequence"/>
</dbReference>
<keyword evidence="1" id="KW-1133">Transmembrane helix</keyword>
<comment type="caution">
    <text evidence="2">The sequence shown here is derived from an EMBL/GenBank/DDBJ whole genome shotgun (WGS) entry which is preliminary data.</text>
</comment>
<keyword evidence="3" id="KW-1185">Reference proteome</keyword>
<organism evidence="2 3">
    <name type="scientific">Aliivibrio logei 5S-186</name>
    <dbReference type="NCBI Taxonomy" id="626086"/>
    <lineage>
        <taxon>Bacteria</taxon>
        <taxon>Pseudomonadati</taxon>
        <taxon>Pseudomonadota</taxon>
        <taxon>Gammaproteobacteria</taxon>
        <taxon>Vibrionales</taxon>
        <taxon>Vibrionaceae</taxon>
        <taxon>Aliivibrio</taxon>
    </lineage>
</organism>
<reference evidence="2 3" key="1">
    <citation type="journal article" date="2012" name="Science">
        <title>Ecological populations of bacteria act as socially cohesive units of antibiotic production and resistance.</title>
        <authorList>
            <person name="Cordero O.X."/>
            <person name="Wildschutte H."/>
            <person name="Kirkup B."/>
            <person name="Proehl S."/>
            <person name="Ngo L."/>
            <person name="Hussain F."/>
            <person name="Le Roux F."/>
            <person name="Mincer T."/>
            <person name="Polz M.F."/>
        </authorList>
    </citation>
    <scope>NUCLEOTIDE SEQUENCE [LARGE SCALE GENOMIC DNA]</scope>
    <source>
        <strain evidence="2 3">5S-186</strain>
    </source>
</reference>
<proteinExistence type="predicted"/>
<keyword evidence="1" id="KW-0812">Transmembrane</keyword>
<dbReference type="EMBL" id="AJYJ02000091">
    <property type="protein sequence ID" value="OEF12742.1"/>
    <property type="molecule type" value="Genomic_DNA"/>
</dbReference>
<evidence type="ECO:0000256" key="1">
    <source>
        <dbReference type="SAM" id="Phobius"/>
    </source>
</evidence>
<gene>
    <name evidence="2" type="ORF">A1Q5_08480</name>
</gene>
<accession>A0ABX3AVX1</accession>
<sequence>MQSDIQQLVNAIEGLQSNPFKDYILPIGSVLLSGALGAGVAYYSIDRQETTKIEIGKIKAINEILLMVSEMRTILIAIKQNYHQKLTTDPIQRLLLVPPISIPEKIFIFDFTKLSFILPAHGRSKWDQLPFINTLFHNFNNTVDLWNIRTDEISQRRDILDSMPNGLSKELLSHYLGEGVLINLTDLTERVLRSTDCLIIELTCFLCGFPFVVKKYVDSKILKKYGQILQVKVLENSLDFHSLIETLDLLKMAKIQHLSIEQTEQRYASLYS</sequence>
<evidence type="ECO:0000313" key="2">
    <source>
        <dbReference type="EMBL" id="OEF12742.1"/>
    </source>
</evidence>
<dbReference type="RefSeq" id="WP_017020796.1">
    <property type="nucleotide sequence ID" value="NZ_AJYJ02000091.1"/>
</dbReference>
<protein>
    <submittedName>
        <fullName evidence="2">Uncharacterized protein</fullName>
    </submittedName>
</protein>
<evidence type="ECO:0000313" key="3">
    <source>
        <dbReference type="Proteomes" id="UP000095059"/>
    </source>
</evidence>
<feature type="transmembrane region" description="Helical" evidence="1">
    <location>
        <begin position="23"/>
        <end position="45"/>
    </location>
</feature>
<keyword evidence="1" id="KW-0472">Membrane</keyword>